<evidence type="ECO:0000256" key="7">
    <source>
        <dbReference type="SAM" id="SignalP"/>
    </source>
</evidence>
<dbReference type="GO" id="GO:0005886">
    <property type="term" value="C:plasma membrane"/>
    <property type="evidence" value="ECO:0007669"/>
    <property type="project" value="TreeGrafter"/>
</dbReference>
<dbReference type="Gramene" id="TVU35013">
    <property type="protein sequence ID" value="TVU35013"/>
    <property type="gene ID" value="EJB05_16878"/>
</dbReference>
<feature type="domain" description="Phytocyanin" evidence="8">
    <location>
        <begin position="24"/>
        <end position="124"/>
    </location>
</feature>
<reference evidence="9 10" key="1">
    <citation type="journal article" date="2019" name="Sci. Rep.">
        <title>A high-quality genome of Eragrostis curvula grass provides insights into Poaceae evolution and supports new strategies to enhance forage quality.</title>
        <authorList>
            <person name="Carballo J."/>
            <person name="Santos B.A.C.M."/>
            <person name="Zappacosta D."/>
            <person name="Garbus I."/>
            <person name="Selva J.P."/>
            <person name="Gallo C.A."/>
            <person name="Diaz A."/>
            <person name="Albertini E."/>
            <person name="Caccamo M."/>
            <person name="Echenique V."/>
        </authorList>
    </citation>
    <scope>NUCLEOTIDE SEQUENCE [LARGE SCALE GENOMIC DNA]</scope>
    <source>
        <strain evidence="10">cv. Victoria</strain>
        <tissue evidence="9">Leaf</tissue>
    </source>
</reference>
<sequence length="172" mass="18718">MAPAAALLLVTLLFAVAPAPSLAKVFRVGDKQGWAPKVNYTTWAEQQQFHVGDWLNFVYQKDMYDMVQVQNETAYAACDASASIFNYSRGTNYAFELNRTGRFYFICSRGYCFDGMKVSVLVHPAALPPAVAPESHKSRAFSSRARAEAGAWLAALAASLGAAVLVSLPFPV</sequence>
<evidence type="ECO:0000259" key="8">
    <source>
        <dbReference type="PROSITE" id="PS51485"/>
    </source>
</evidence>
<dbReference type="InterPro" id="IPR003245">
    <property type="entry name" value="Phytocyanin_dom"/>
</dbReference>
<comment type="similarity">
    <text evidence="4">Belongs to the early nodulin-like (ENODL) family.</text>
</comment>
<evidence type="ECO:0000256" key="3">
    <source>
        <dbReference type="ARBA" id="ARBA00023180"/>
    </source>
</evidence>
<dbReference type="Proteomes" id="UP000324897">
    <property type="component" value="Unassembled WGS sequence"/>
</dbReference>
<feature type="transmembrane region" description="Helical" evidence="6">
    <location>
        <begin position="149"/>
        <end position="170"/>
    </location>
</feature>
<keyword evidence="3" id="KW-0325">Glycoprotein</keyword>
<evidence type="ECO:0000256" key="6">
    <source>
        <dbReference type="SAM" id="Phobius"/>
    </source>
</evidence>
<dbReference type="OrthoDB" id="1851979at2759"/>
<evidence type="ECO:0000313" key="9">
    <source>
        <dbReference type="EMBL" id="TVU35013.1"/>
    </source>
</evidence>
<dbReference type="PROSITE" id="PS51485">
    <property type="entry name" value="PHYTOCYANIN"/>
    <property type="match status" value="1"/>
</dbReference>
<evidence type="ECO:0000256" key="2">
    <source>
        <dbReference type="ARBA" id="ARBA00023157"/>
    </source>
</evidence>
<dbReference type="PANTHER" id="PTHR33021:SF214">
    <property type="entry name" value="BLUE COPPER PROTEIN"/>
    <property type="match status" value="1"/>
</dbReference>
<dbReference type="InterPro" id="IPR008972">
    <property type="entry name" value="Cupredoxin"/>
</dbReference>
<dbReference type="PANTHER" id="PTHR33021">
    <property type="entry name" value="BLUE COPPER PROTEIN"/>
    <property type="match status" value="1"/>
</dbReference>
<keyword evidence="6" id="KW-1133">Transmembrane helix</keyword>
<evidence type="ECO:0000256" key="5">
    <source>
        <dbReference type="ARBA" id="ARBA00037626"/>
    </source>
</evidence>
<dbReference type="FunFam" id="2.60.40.420:FF:000018">
    <property type="entry name" value="Lamin-like protein"/>
    <property type="match status" value="1"/>
</dbReference>
<comment type="function">
    <text evidence="5">May act as a carbohydrate transporter.</text>
</comment>
<evidence type="ECO:0000256" key="4">
    <source>
        <dbReference type="ARBA" id="ARBA00035011"/>
    </source>
</evidence>
<keyword evidence="2" id="KW-1015">Disulfide bond</keyword>
<organism evidence="9 10">
    <name type="scientific">Eragrostis curvula</name>
    <name type="common">weeping love grass</name>
    <dbReference type="NCBI Taxonomy" id="38414"/>
    <lineage>
        <taxon>Eukaryota</taxon>
        <taxon>Viridiplantae</taxon>
        <taxon>Streptophyta</taxon>
        <taxon>Embryophyta</taxon>
        <taxon>Tracheophyta</taxon>
        <taxon>Spermatophyta</taxon>
        <taxon>Magnoliopsida</taxon>
        <taxon>Liliopsida</taxon>
        <taxon>Poales</taxon>
        <taxon>Poaceae</taxon>
        <taxon>PACMAD clade</taxon>
        <taxon>Chloridoideae</taxon>
        <taxon>Eragrostideae</taxon>
        <taxon>Eragrostidinae</taxon>
        <taxon>Eragrostis</taxon>
    </lineage>
</organism>
<evidence type="ECO:0000256" key="1">
    <source>
        <dbReference type="ARBA" id="ARBA00022729"/>
    </source>
</evidence>
<keyword evidence="1 7" id="KW-0732">Signal</keyword>
<dbReference type="Pfam" id="PF02298">
    <property type="entry name" value="Cu_bind_like"/>
    <property type="match status" value="1"/>
</dbReference>
<dbReference type="Gene3D" id="2.60.40.420">
    <property type="entry name" value="Cupredoxins - blue copper proteins"/>
    <property type="match status" value="1"/>
</dbReference>
<comment type="caution">
    <text evidence="9">The sequence shown here is derived from an EMBL/GenBank/DDBJ whole genome shotgun (WGS) entry which is preliminary data.</text>
</comment>
<dbReference type="InterPro" id="IPR039391">
    <property type="entry name" value="Phytocyanin-like"/>
</dbReference>
<accession>A0A5J9VG32</accession>
<dbReference type="AlphaFoldDB" id="A0A5J9VG32"/>
<name>A0A5J9VG32_9POAL</name>
<proteinExistence type="inferred from homology"/>
<keyword evidence="6" id="KW-0472">Membrane</keyword>
<dbReference type="EMBL" id="RWGY01000009">
    <property type="protein sequence ID" value="TVU35013.1"/>
    <property type="molecule type" value="Genomic_DNA"/>
</dbReference>
<keyword evidence="6" id="KW-0812">Transmembrane</keyword>
<dbReference type="SUPFAM" id="SSF49503">
    <property type="entry name" value="Cupredoxins"/>
    <property type="match status" value="1"/>
</dbReference>
<evidence type="ECO:0000313" key="10">
    <source>
        <dbReference type="Proteomes" id="UP000324897"/>
    </source>
</evidence>
<keyword evidence="10" id="KW-1185">Reference proteome</keyword>
<feature type="chain" id="PRO_5023919691" description="Phytocyanin domain-containing protein" evidence="7">
    <location>
        <begin position="24"/>
        <end position="172"/>
    </location>
</feature>
<dbReference type="GO" id="GO:0009055">
    <property type="term" value="F:electron transfer activity"/>
    <property type="evidence" value="ECO:0007669"/>
    <property type="project" value="InterPro"/>
</dbReference>
<feature type="signal peptide" evidence="7">
    <location>
        <begin position="1"/>
        <end position="23"/>
    </location>
</feature>
<protein>
    <recommendedName>
        <fullName evidence="8">Phytocyanin domain-containing protein</fullName>
    </recommendedName>
</protein>
<gene>
    <name evidence="9" type="ORF">EJB05_16878</name>
</gene>